<dbReference type="SUPFAM" id="SSF48239">
    <property type="entry name" value="Terpenoid cyclases/Protein prenyltransferases"/>
    <property type="match status" value="1"/>
</dbReference>
<comment type="caution">
    <text evidence="1">The sequence shown here is derived from an EMBL/GenBank/DDBJ whole genome shotgun (WGS) entry which is preliminary data.</text>
</comment>
<reference evidence="1 2" key="1">
    <citation type="submission" date="2020-04" db="EMBL/GenBank/DDBJ databases">
        <authorList>
            <person name="Hitch T.C.A."/>
            <person name="Wylensek D."/>
            <person name="Clavel T."/>
        </authorList>
    </citation>
    <scope>NUCLEOTIDE SEQUENCE [LARGE SCALE GENOMIC DNA]</scope>
    <source>
        <strain evidence="1 2">COR2-253-APC-1A</strain>
    </source>
</reference>
<evidence type="ECO:0000313" key="1">
    <source>
        <dbReference type="EMBL" id="NMD85791.1"/>
    </source>
</evidence>
<dbReference type="AlphaFoldDB" id="A0A848AS16"/>
<dbReference type="EMBL" id="JABAEW010000005">
    <property type="protein sequence ID" value="NMD85791.1"/>
    <property type="molecule type" value="Genomic_DNA"/>
</dbReference>
<dbReference type="InterPro" id="IPR008930">
    <property type="entry name" value="Terpenoid_cyclase/PrenylTrfase"/>
</dbReference>
<dbReference type="Proteomes" id="UP000576225">
    <property type="component" value="Unassembled WGS sequence"/>
</dbReference>
<organism evidence="1 2">
    <name type="scientific">Victivallis vadensis</name>
    <dbReference type="NCBI Taxonomy" id="172901"/>
    <lineage>
        <taxon>Bacteria</taxon>
        <taxon>Pseudomonadati</taxon>
        <taxon>Lentisphaerota</taxon>
        <taxon>Lentisphaeria</taxon>
        <taxon>Victivallales</taxon>
        <taxon>Victivallaceae</taxon>
        <taxon>Victivallis</taxon>
    </lineage>
</organism>
<protein>
    <submittedName>
        <fullName evidence="1">Uncharacterized protein</fullName>
    </submittedName>
</protein>
<proteinExistence type="predicted"/>
<evidence type="ECO:0000313" key="2">
    <source>
        <dbReference type="Proteomes" id="UP000576225"/>
    </source>
</evidence>
<sequence>MQLKTLLTYFTIFVTLTNIGNAQNLPWQKAKLVKADSADFLLDGPWSILHSTLEKSDVLTPAGMPTFEWNVTIPPNILALWPSIEIGKKGFDFSGYDTLRFYIKGKADVDPIKLIFFLCDTSNGGWHQTLMPLSIGPEQWKQIDYPLNNAGPAQKIDRVHFFMCASDYSKGGSFQFHIGGFQLLKHTPTSEGIIVPDGAACKMSVTKYWSGLTKFIEKQPALSADFVIETGSRCAIEKSDLLQLRFRELFSGKVTEKTISPNFKAAPGSVSHFKADLPVEDLPGGFYIVTADLLRNGSSLLHGIVGSDQFYIMKKNEKPAYSALSARLGMAYMVEDIINGGTYAYTSMSLPNSYDPFKPSTYPQFKELYVACADKDTEQYEAAMGGLYFARLAFQKLNDDMRVKAVENLMKREAFFMMDSMQRPDGSIRHIVNENPKIVEDFNGSFEVIDNQVGEWLTAMSYGILALQDGPENDGFVRTMRQSCRRAVEYLVRHTKGESSNRVFVNDIIYFPNREPGREIMRRHYSQGGVDCTVYHPRTFSGVAFYTNVALLAGENVPDEWWQVMNNTIKWFDRKMNSDGWFDWQCGDKEESGCHTYLGNMYAGEAALHYYLAAREAGRHNDAEFAAKVAKRAFRYLTDSCTSEGTRWTAPTDLWVGPYCYWLLELYRREIAEDAVLAEFQKNSRDFWVGRKWRDFFRDRHHETTGANDELCSRGSESGSLTIAALAFPAIYLMTETQPDWKWPITIK</sequence>
<name>A0A848AS16_9BACT</name>
<dbReference type="RefSeq" id="WP_168961727.1">
    <property type="nucleotide sequence ID" value="NZ_JABAEW010000005.1"/>
</dbReference>
<gene>
    <name evidence="1" type="ORF">HF882_04255</name>
</gene>
<accession>A0A848AS16</accession>